<sequence length="87" mass="10123">MGHKTHIFYTSYSLSSYIMGVFLYTRHTWCIHTPHAHCQAITWVSSYTPDTHGVSYTSCSLSSYTMGVFFYTRHTWCIINLMLTVEL</sequence>
<dbReference type="Proteomes" id="UP000008144">
    <property type="component" value="Chromosome 13"/>
</dbReference>
<reference evidence="1" key="3">
    <citation type="submission" date="2025-08" db="UniProtKB">
        <authorList>
            <consortium name="Ensembl"/>
        </authorList>
    </citation>
    <scope>IDENTIFICATION</scope>
</reference>
<dbReference type="EMBL" id="EAAA01001130">
    <property type="status" value="NOT_ANNOTATED_CDS"/>
    <property type="molecule type" value="Genomic_DNA"/>
</dbReference>
<protein>
    <submittedName>
        <fullName evidence="1">Uncharacterized protein</fullName>
    </submittedName>
</protein>
<dbReference type="AlphaFoldDB" id="H2XQF2"/>
<accession>H2XQF2</accession>
<dbReference type="InParanoid" id="H2XQF2"/>
<keyword evidence="2" id="KW-1185">Reference proteome</keyword>
<evidence type="ECO:0000313" key="2">
    <source>
        <dbReference type="Proteomes" id="UP000008144"/>
    </source>
</evidence>
<reference evidence="2" key="1">
    <citation type="journal article" date="2002" name="Science">
        <title>The draft genome of Ciona intestinalis: insights into chordate and vertebrate origins.</title>
        <authorList>
            <person name="Dehal P."/>
            <person name="Satou Y."/>
            <person name="Campbell R.K."/>
            <person name="Chapman J."/>
            <person name="Degnan B."/>
            <person name="De Tomaso A."/>
            <person name="Davidson B."/>
            <person name="Di Gregorio A."/>
            <person name="Gelpke M."/>
            <person name="Goodstein D.M."/>
            <person name="Harafuji N."/>
            <person name="Hastings K.E."/>
            <person name="Ho I."/>
            <person name="Hotta K."/>
            <person name="Huang W."/>
            <person name="Kawashima T."/>
            <person name="Lemaire P."/>
            <person name="Martinez D."/>
            <person name="Meinertzhagen I.A."/>
            <person name="Necula S."/>
            <person name="Nonaka M."/>
            <person name="Putnam N."/>
            <person name="Rash S."/>
            <person name="Saiga H."/>
            <person name="Satake M."/>
            <person name="Terry A."/>
            <person name="Yamada L."/>
            <person name="Wang H.G."/>
            <person name="Awazu S."/>
            <person name="Azumi K."/>
            <person name="Boore J."/>
            <person name="Branno M."/>
            <person name="Chin-Bow S."/>
            <person name="DeSantis R."/>
            <person name="Doyle S."/>
            <person name="Francino P."/>
            <person name="Keys D.N."/>
            <person name="Haga S."/>
            <person name="Hayashi H."/>
            <person name="Hino K."/>
            <person name="Imai K.S."/>
            <person name="Inaba K."/>
            <person name="Kano S."/>
            <person name="Kobayashi K."/>
            <person name="Kobayashi M."/>
            <person name="Lee B.I."/>
            <person name="Makabe K.W."/>
            <person name="Manohar C."/>
            <person name="Matassi G."/>
            <person name="Medina M."/>
            <person name="Mochizuki Y."/>
            <person name="Mount S."/>
            <person name="Morishita T."/>
            <person name="Miura S."/>
            <person name="Nakayama A."/>
            <person name="Nishizaka S."/>
            <person name="Nomoto H."/>
            <person name="Ohta F."/>
            <person name="Oishi K."/>
            <person name="Rigoutsos I."/>
            <person name="Sano M."/>
            <person name="Sasaki A."/>
            <person name="Sasakura Y."/>
            <person name="Shoguchi E."/>
            <person name="Shin-i T."/>
            <person name="Spagnuolo A."/>
            <person name="Stainier D."/>
            <person name="Suzuki M.M."/>
            <person name="Tassy O."/>
            <person name="Takatori N."/>
            <person name="Tokuoka M."/>
            <person name="Yagi K."/>
            <person name="Yoshizaki F."/>
            <person name="Wada S."/>
            <person name="Zhang C."/>
            <person name="Hyatt P.D."/>
            <person name="Larimer F."/>
            <person name="Detter C."/>
            <person name="Doggett N."/>
            <person name="Glavina T."/>
            <person name="Hawkins T."/>
            <person name="Richardson P."/>
            <person name="Lucas S."/>
            <person name="Kohara Y."/>
            <person name="Levine M."/>
            <person name="Satoh N."/>
            <person name="Rokhsar D.S."/>
        </authorList>
    </citation>
    <scope>NUCLEOTIDE SEQUENCE [LARGE SCALE GENOMIC DNA]</scope>
</reference>
<reference evidence="1" key="2">
    <citation type="journal article" date="2008" name="Genome Biol.">
        <title>Improved genome assembly and evidence-based global gene model set for the chordate Ciona intestinalis: new insight into intron and operon populations.</title>
        <authorList>
            <person name="Satou Y."/>
            <person name="Mineta K."/>
            <person name="Ogasawara M."/>
            <person name="Sasakura Y."/>
            <person name="Shoguchi E."/>
            <person name="Ueno K."/>
            <person name="Yamada L."/>
            <person name="Matsumoto J."/>
            <person name="Wasserscheid J."/>
            <person name="Dewar K."/>
            <person name="Wiley G.B."/>
            <person name="Macmil S.L."/>
            <person name="Roe B.A."/>
            <person name="Zeller R.W."/>
            <person name="Hastings K.E."/>
            <person name="Lemaire P."/>
            <person name="Lindquist E."/>
            <person name="Endo T."/>
            <person name="Hotta K."/>
            <person name="Inaba K."/>
        </authorList>
    </citation>
    <scope>NUCLEOTIDE SEQUENCE [LARGE SCALE GENOMIC DNA]</scope>
    <source>
        <strain evidence="1">wild type</strain>
    </source>
</reference>
<dbReference type="Ensembl" id="ENSCINT00000035373.1">
    <property type="protein sequence ID" value="ENSCINP00000031886.1"/>
    <property type="gene ID" value="ENSCING00000023999.1"/>
</dbReference>
<name>H2XQF2_CIOIN</name>
<organism evidence="1 2">
    <name type="scientific">Ciona intestinalis</name>
    <name type="common">Transparent sea squirt</name>
    <name type="synonym">Ascidia intestinalis</name>
    <dbReference type="NCBI Taxonomy" id="7719"/>
    <lineage>
        <taxon>Eukaryota</taxon>
        <taxon>Metazoa</taxon>
        <taxon>Chordata</taxon>
        <taxon>Tunicata</taxon>
        <taxon>Ascidiacea</taxon>
        <taxon>Phlebobranchia</taxon>
        <taxon>Cionidae</taxon>
        <taxon>Ciona</taxon>
    </lineage>
</organism>
<proteinExistence type="predicted"/>
<dbReference type="HOGENOM" id="CLU_2482665_0_0_1"/>
<dbReference type="GeneTree" id="ENSGT00660000097218"/>
<evidence type="ECO:0000313" key="1">
    <source>
        <dbReference type="Ensembl" id="ENSCINP00000031886.1"/>
    </source>
</evidence>
<reference evidence="1" key="4">
    <citation type="submission" date="2025-09" db="UniProtKB">
        <authorList>
            <consortium name="Ensembl"/>
        </authorList>
    </citation>
    <scope>IDENTIFICATION</scope>
</reference>